<dbReference type="Gene3D" id="1.25.40.10">
    <property type="entry name" value="Tetratricopeptide repeat domain"/>
    <property type="match status" value="1"/>
</dbReference>
<dbReference type="Pfam" id="PF01753">
    <property type="entry name" value="zf-MYND"/>
    <property type="match status" value="1"/>
</dbReference>
<dbReference type="EnsemblMetazoa" id="tetur12g03090.1">
    <property type="protein sequence ID" value="tetur12g03090.1"/>
    <property type="gene ID" value="tetur12g03090"/>
</dbReference>
<dbReference type="Gene3D" id="2.170.270.10">
    <property type="entry name" value="SET domain"/>
    <property type="match status" value="1"/>
</dbReference>
<dbReference type="Gene3D" id="6.10.140.2220">
    <property type="match status" value="1"/>
</dbReference>
<dbReference type="AlphaFoldDB" id="T1KIY9"/>
<evidence type="ECO:0000256" key="1">
    <source>
        <dbReference type="ARBA" id="ARBA00022723"/>
    </source>
</evidence>
<feature type="domain" description="MYND-type" evidence="5">
    <location>
        <begin position="59"/>
        <end position="95"/>
    </location>
</feature>
<dbReference type="InterPro" id="IPR046341">
    <property type="entry name" value="SET_dom_sf"/>
</dbReference>
<evidence type="ECO:0000256" key="4">
    <source>
        <dbReference type="PROSITE-ProRule" id="PRU00134"/>
    </source>
</evidence>
<dbReference type="SUPFAM" id="SSF144232">
    <property type="entry name" value="HIT/MYND zinc finger-like"/>
    <property type="match status" value="1"/>
</dbReference>
<dbReference type="GO" id="GO:0008270">
    <property type="term" value="F:zinc ion binding"/>
    <property type="evidence" value="ECO:0007669"/>
    <property type="project" value="UniProtKB-KW"/>
</dbReference>
<dbReference type="eggNOG" id="KOG2084">
    <property type="taxonomic scope" value="Eukaryota"/>
</dbReference>
<reference evidence="7" key="1">
    <citation type="submission" date="2011-08" db="EMBL/GenBank/DDBJ databases">
        <authorList>
            <person name="Rombauts S."/>
        </authorList>
    </citation>
    <scope>NUCLEOTIDE SEQUENCE</scope>
    <source>
        <strain evidence="7">London</strain>
    </source>
</reference>
<dbReference type="SUPFAM" id="SSF82199">
    <property type="entry name" value="SET domain"/>
    <property type="match status" value="1"/>
</dbReference>
<dbReference type="PANTHER" id="PTHR12197">
    <property type="entry name" value="HISTONE-LYSINE N-METHYLTRANSFERASE SMYD"/>
    <property type="match status" value="1"/>
</dbReference>
<protein>
    <recommendedName>
        <fullName evidence="5">MYND-type domain-containing protein</fullName>
    </recommendedName>
</protein>
<evidence type="ECO:0000256" key="3">
    <source>
        <dbReference type="ARBA" id="ARBA00022833"/>
    </source>
</evidence>
<reference evidence="6" key="2">
    <citation type="submission" date="2015-06" db="UniProtKB">
        <authorList>
            <consortium name="EnsemblMetazoa"/>
        </authorList>
    </citation>
    <scope>IDENTIFICATION</scope>
</reference>
<dbReference type="InterPro" id="IPR050869">
    <property type="entry name" value="H3K4_H4K5_MeTrfase"/>
</dbReference>
<evidence type="ECO:0000313" key="6">
    <source>
        <dbReference type="EnsemblMetazoa" id="tetur12g03090.1"/>
    </source>
</evidence>
<dbReference type="STRING" id="32264.T1KIY9"/>
<name>T1KIY9_TETUR</name>
<dbReference type="HOGENOM" id="CLU_018406_2_0_1"/>
<evidence type="ECO:0000256" key="2">
    <source>
        <dbReference type="ARBA" id="ARBA00022771"/>
    </source>
</evidence>
<dbReference type="Gene3D" id="1.10.220.160">
    <property type="match status" value="1"/>
</dbReference>
<dbReference type="InterPro" id="IPR002893">
    <property type="entry name" value="Znf_MYND"/>
</dbReference>
<keyword evidence="7" id="KW-1185">Reference proteome</keyword>
<sequence>MIKYQQVKHSPLILSIFVGSVKQRTGQSLVMVKFKAGDVIQQDKPFVHVLNLSERGKRCDHCFTASPKLQRCSRCKVKFYCSKACQAEDWSAGHKLGECLLYIADIDKFNGRLINLDTPRLLLRLSLILTKKPEQAFKSYATNLNDGSPRTFNSLMDHKENLEKDENRVTIYEEMCYLYGTLNCFFDPDQILSSFGKLLINGFTILDNTFSEIGYGIFIGASQFDHSCKPNCVPVFDGTTLRIRAMTDIDTEVEPILITYLDITQPTEKRREILSNKYYFDCECARCKEGPNIEPWFEEKLTNFIRLTSERRWKDADELGRELLPVFESYFQYHHPELTVHLMQLLQIRRNMGAKVYSLSDRITKDIKEKLYKSIMITHGSDHSLYKNEYFDLMKDLD</sequence>
<dbReference type="InterPro" id="IPR011990">
    <property type="entry name" value="TPR-like_helical_dom_sf"/>
</dbReference>
<dbReference type="PANTHER" id="PTHR12197:SF251">
    <property type="entry name" value="EG:BACR7C10.4 PROTEIN"/>
    <property type="match status" value="1"/>
</dbReference>
<proteinExistence type="predicted"/>
<dbReference type="EMBL" id="CAEY01000115">
    <property type="status" value="NOT_ANNOTATED_CDS"/>
    <property type="molecule type" value="Genomic_DNA"/>
</dbReference>
<dbReference type="PROSITE" id="PS50865">
    <property type="entry name" value="ZF_MYND_2"/>
    <property type="match status" value="1"/>
</dbReference>
<accession>T1KIY9</accession>
<evidence type="ECO:0000313" key="7">
    <source>
        <dbReference type="Proteomes" id="UP000015104"/>
    </source>
</evidence>
<keyword evidence="1" id="KW-0479">Metal-binding</keyword>
<organism evidence="6 7">
    <name type="scientific">Tetranychus urticae</name>
    <name type="common">Two-spotted spider mite</name>
    <dbReference type="NCBI Taxonomy" id="32264"/>
    <lineage>
        <taxon>Eukaryota</taxon>
        <taxon>Metazoa</taxon>
        <taxon>Ecdysozoa</taxon>
        <taxon>Arthropoda</taxon>
        <taxon>Chelicerata</taxon>
        <taxon>Arachnida</taxon>
        <taxon>Acari</taxon>
        <taxon>Acariformes</taxon>
        <taxon>Trombidiformes</taxon>
        <taxon>Prostigmata</taxon>
        <taxon>Eleutherengona</taxon>
        <taxon>Raphignathae</taxon>
        <taxon>Tetranychoidea</taxon>
        <taxon>Tetranychidae</taxon>
        <taxon>Tetranychus</taxon>
    </lineage>
</organism>
<evidence type="ECO:0000259" key="5">
    <source>
        <dbReference type="PROSITE" id="PS50865"/>
    </source>
</evidence>
<dbReference type="GO" id="GO:0005634">
    <property type="term" value="C:nucleus"/>
    <property type="evidence" value="ECO:0007669"/>
    <property type="project" value="TreeGrafter"/>
</dbReference>
<keyword evidence="2 4" id="KW-0863">Zinc-finger</keyword>
<keyword evidence="3" id="KW-0862">Zinc</keyword>
<dbReference type="Proteomes" id="UP000015104">
    <property type="component" value="Unassembled WGS sequence"/>
</dbReference>